<keyword evidence="4" id="KW-1133">Transmembrane helix</keyword>
<evidence type="ECO:0000313" key="9">
    <source>
        <dbReference type="Proteomes" id="UP000028990"/>
    </source>
</evidence>
<evidence type="ECO:0000256" key="7">
    <source>
        <dbReference type="SAM" id="MobiDB-lite"/>
    </source>
</evidence>
<evidence type="ECO:0000256" key="4">
    <source>
        <dbReference type="ARBA" id="ARBA00022989"/>
    </source>
</evidence>
<dbReference type="EMBL" id="KN122275">
    <property type="protein sequence ID" value="KFO31470.1"/>
    <property type="molecule type" value="Genomic_DNA"/>
</dbReference>
<sequence length="139" mass="15574">MVLSFGGCSSPRTTCSSRPTRRAAQQLRAARHPLQERPPRPGRAGGHRRQALLHVSEAGCLQEPVALTAVPGGHTFSLLVTQLYISTDLRHLQDMRHTLHLKDVLAHDEHLTQQDPGLHFLFWFSVASFVSLVHLFRET</sequence>
<evidence type="ECO:0000256" key="2">
    <source>
        <dbReference type="ARBA" id="ARBA00022692"/>
    </source>
</evidence>
<keyword evidence="2" id="KW-0812">Transmembrane</keyword>
<dbReference type="Pfam" id="PF10222">
    <property type="entry name" value="DUF2152"/>
    <property type="match status" value="1"/>
</dbReference>
<evidence type="ECO:0000313" key="8">
    <source>
        <dbReference type="EMBL" id="KFO31470.1"/>
    </source>
</evidence>
<evidence type="ECO:0000256" key="3">
    <source>
        <dbReference type="ARBA" id="ARBA00022729"/>
    </source>
</evidence>
<comment type="subcellular location">
    <subcellularLocation>
        <location evidence="1">Membrane</location>
        <topology evidence="1">Single-pass type I membrane protein</topology>
    </subcellularLocation>
</comment>
<keyword evidence="6" id="KW-0325">Glycoprotein</keyword>
<dbReference type="Proteomes" id="UP000028990">
    <property type="component" value="Unassembled WGS sequence"/>
</dbReference>
<proteinExistence type="predicted"/>
<keyword evidence="3" id="KW-0732">Signal</keyword>
<feature type="compositionally biased region" description="Low complexity" evidence="7">
    <location>
        <begin position="8"/>
        <end position="28"/>
    </location>
</feature>
<evidence type="ECO:0000256" key="6">
    <source>
        <dbReference type="ARBA" id="ARBA00023180"/>
    </source>
</evidence>
<dbReference type="AlphaFoldDB" id="A0A091DMF9"/>
<dbReference type="PANTHER" id="PTHR31386">
    <property type="entry name" value="UNCHARACTERIZED PROTEIN KIAA2013"/>
    <property type="match status" value="1"/>
</dbReference>
<organism evidence="8 9">
    <name type="scientific">Fukomys damarensis</name>
    <name type="common">Damaraland mole rat</name>
    <name type="synonym">Cryptomys damarensis</name>
    <dbReference type="NCBI Taxonomy" id="885580"/>
    <lineage>
        <taxon>Eukaryota</taxon>
        <taxon>Metazoa</taxon>
        <taxon>Chordata</taxon>
        <taxon>Craniata</taxon>
        <taxon>Vertebrata</taxon>
        <taxon>Euteleostomi</taxon>
        <taxon>Mammalia</taxon>
        <taxon>Eutheria</taxon>
        <taxon>Euarchontoglires</taxon>
        <taxon>Glires</taxon>
        <taxon>Rodentia</taxon>
        <taxon>Hystricomorpha</taxon>
        <taxon>Bathyergidae</taxon>
        <taxon>Fukomys</taxon>
    </lineage>
</organism>
<gene>
    <name evidence="8" type="ORF">H920_07112</name>
</gene>
<feature type="region of interest" description="Disordered" evidence="7">
    <location>
        <begin position="1"/>
        <end position="49"/>
    </location>
</feature>
<dbReference type="InterPro" id="IPR018795">
    <property type="entry name" value="K2013-like"/>
</dbReference>
<keyword evidence="5" id="KW-0472">Membrane</keyword>
<evidence type="ECO:0000256" key="5">
    <source>
        <dbReference type="ARBA" id="ARBA00023136"/>
    </source>
</evidence>
<reference evidence="8 9" key="1">
    <citation type="submission" date="2013-11" db="EMBL/GenBank/DDBJ databases">
        <title>The Damaraland mole rat (Fukomys damarensis) genome and evolution of African mole rats.</title>
        <authorList>
            <person name="Gladyshev V.N."/>
            <person name="Fang X."/>
        </authorList>
    </citation>
    <scope>NUCLEOTIDE SEQUENCE [LARGE SCALE GENOMIC DNA]</scope>
    <source>
        <tissue evidence="8">Liver</tissue>
    </source>
</reference>
<protein>
    <submittedName>
        <fullName evidence="8">Uncharacterized protein</fullName>
    </submittedName>
</protein>
<dbReference type="GO" id="GO:0016020">
    <property type="term" value="C:membrane"/>
    <property type="evidence" value="ECO:0007669"/>
    <property type="project" value="UniProtKB-SubCell"/>
</dbReference>
<name>A0A091DMF9_FUKDA</name>
<dbReference type="PANTHER" id="PTHR31386:SF2">
    <property type="entry name" value="SIMILAR TO RIKEN CDNA 2510039O18"/>
    <property type="match status" value="1"/>
</dbReference>
<evidence type="ECO:0000256" key="1">
    <source>
        <dbReference type="ARBA" id="ARBA00004479"/>
    </source>
</evidence>
<keyword evidence="9" id="KW-1185">Reference proteome</keyword>
<accession>A0A091DMF9</accession>